<feature type="coiled-coil region" evidence="1">
    <location>
        <begin position="12"/>
        <end position="88"/>
    </location>
</feature>
<dbReference type="AlphaFoldDB" id="A0AA87AKQ9"/>
<proteinExistence type="predicted"/>
<gene>
    <name evidence="2" type="ORF">HMPREF0428_01826</name>
</gene>
<accession>A0AA87AKQ9</accession>
<keyword evidence="1" id="KW-0175">Coiled coil</keyword>
<sequence length="150" mass="18443">MRDKKERIAYKKIRYLERIRDLEDSIQELHEQIKDEEARKTRVKAIDYSKEQVKGGNKSSWEAMIDRVDRYIQKLLNAIIELTEMKEEVLDLIMNVENTKYKHLLIMRYIRWYSWDYIEKKMDISQNTRLKYHTEALSEIYIPDLYKGRY</sequence>
<protein>
    <submittedName>
        <fullName evidence="2">Uncharacterized protein</fullName>
    </submittedName>
</protein>
<comment type="caution">
    <text evidence="2">The sequence shown here is derived from an EMBL/GenBank/DDBJ whole genome shotgun (WGS) entry which is preliminary data.</text>
</comment>
<organism evidence="2 3">
    <name type="scientific">Gemella haemolysans M341</name>
    <dbReference type="NCBI Taxonomy" id="562981"/>
    <lineage>
        <taxon>Bacteria</taxon>
        <taxon>Bacillati</taxon>
        <taxon>Bacillota</taxon>
        <taxon>Bacilli</taxon>
        <taxon>Bacillales</taxon>
        <taxon>Gemellaceae</taxon>
        <taxon>Gemella</taxon>
    </lineage>
</organism>
<dbReference type="EMBL" id="ACRO01000047">
    <property type="protein sequence ID" value="EGF86024.1"/>
    <property type="molecule type" value="Genomic_DNA"/>
</dbReference>
<reference evidence="2 3" key="1">
    <citation type="submission" date="2011-03" db="EMBL/GenBank/DDBJ databases">
        <title>The Genome Sequence of Gemella haemolysans M341.</title>
        <authorList>
            <consortium name="The Broad Institute Genome Sequencing Platform"/>
            <consortium name="The Broad Institute Genome Sequencing Center for Infectious Disease"/>
            <person name="Earl A."/>
            <person name="Ward D."/>
            <person name="Feldgarden M."/>
            <person name="Gevers D."/>
            <person name="Sibley C.D."/>
            <person name="Field T.R."/>
            <person name="Grinwis M."/>
            <person name="Eshaghurshan C.S."/>
            <person name="Surette M.G."/>
            <person name="Young S.K."/>
            <person name="Zeng Q."/>
            <person name="Gargeya S."/>
            <person name="Fitzgerald M."/>
            <person name="Haas B."/>
            <person name="Abouelleil A."/>
            <person name="Alvarado L."/>
            <person name="Arachchi H.M."/>
            <person name="Berlin A."/>
            <person name="Brown A."/>
            <person name="Chapman S.B."/>
            <person name="Chen Z."/>
            <person name="Dunbar C."/>
            <person name="Freedman E."/>
            <person name="Gearin G."/>
            <person name="Gellesch M."/>
            <person name="Goldberg J."/>
            <person name="Griggs A."/>
            <person name="Gujja S."/>
            <person name="Heilman E.R."/>
            <person name="Heiman D."/>
            <person name="Howarth C."/>
            <person name="Larson L."/>
            <person name="Lui A."/>
            <person name="MacDonald P.J.P."/>
            <person name="Mehta T."/>
            <person name="Montmayeur A."/>
            <person name="Murphy C."/>
            <person name="Neiman D."/>
            <person name="Pearson M."/>
            <person name="Priest M."/>
            <person name="Roberts A."/>
            <person name="Saif S."/>
            <person name="Shea T."/>
            <person name="Shenoy N."/>
            <person name="Sisk P."/>
            <person name="Stolte C."/>
            <person name="Sykes S."/>
            <person name="White J."/>
            <person name="Yandava C."/>
            <person name="Wortman J."/>
            <person name="Nusbaum C."/>
            <person name="Birren B."/>
        </authorList>
    </citation>
    <scope>NUCLEOTIDE SEQUENCE [LARGE SCALE GENOMIC DNA]</scope>
    <source>
        <strain evidence="2 3">M341</strain>
    </source>
</reference>
<dbReference type="Pfam" id="PF07374">
    <property type="entry name" value="DUF1492"/>
    <property type="match status" value="1"/>
</dbReference>
<evidence type="ECO:0000313" key="2">
    <source>
        <dbReference type="EMBL" id="EGF86024.1"/>
    </source>
</evidence>
<evidence type="ECO:0000313" key="3">
    <source>
        <dbReference type="Proteomes" id="UP000004773"/>
    </source>
</evidence>
<evidence type="ECO:0000256" key="1">
    <source>
        <dbReference type="SAM" id="Coils"/>
    </source>
</evidence>
<dbReference type="InterPro" id="IPR010861">
    <property type="entry name" value="DUF1492"/>
</dbReference>
<name>A0AA87AKQ9_9BACL</name>
<dbReference type="RefSeq" id="WP_003148007.1">
    <property type="nucleotide sequence ID" value="NZ_GL883586.1"/>
</dbReference>
<dbReference type="Proteomes" id="UP000004773">
    <property type="component" value="Unassembled WGS sequence"/>
</dbReference>